<sequence length="78" mass="9051">MTALTVQSYEAALNIPPDDRLVPIERPLGEEVDLPTRDDIDQAWSEEVERRRRELDSGRAKLIPGEEVFEKIKRRFST</sequence>
<dbReference type="InterPro" id="IPR013406">
    <property type="entry name" value="CHP02574_addiction_mod"/>
</dbReference>
<name>A0A450WTJ8_9GAMM</name>
<dbReference type="Pfam" id="PF09720">
    <property type="entry name" value="Unstab_antitox"/>
    <property type="match status" value="1"/>
</dbReference>
<dbReference type="EMBL" id="CAADFK010000207">
    <property type="protein sequence ID" value="VFK20329.1"/>
    <property type="molecule type" value="Genomic_DNA"/>
</dbReference>
<gene>
    <name evidence="1" type="ORF">BECKLPF1236B_GA0070989_12075</name>
</gene>
<protein>
    <submittedName>
        <fullName evidence="1">Addiction module component</fullName>
    </submittedName>
</protein>
<proteinExistence type="predicted"/>
<dbReference type="AlphaFoldDB" id="A0A450WTJ8"/>
<accession>A0A450WTJ8</accession>
<evidence type="ECO:0000313" key="1">
    <source>
        <dbReference type="EMBL" id="VFK20329.1"/>
    </source>
</evidence>
<reference evidence="1" key="1">
    <citation type="submission" date="2019-02" db="EMBL/GenBank/DDBJ databases">
        <authorList>
            <person name="Gruber-Vodicka R. H."/>
            <person name="Seah K. B. B."/>
        </authorList>
    </citation>
    <scope>NUCLEOTIDE SEQUENCE</scope>
    <source>
        <strain evidence="1">BECK_S313</strain>
    </source>
</reference>
<organism evidence="1">
    <name type="scientific">Candidatus Kentrum sp. LPFa</name>
    <dbReference type="NCBI Taxonomy" id="2126335"/>
    <lineage>
        <taxon>Bacteria</taxon>
        <taxon>Pseudomonadati</taxon>
        <taxon>Pseudomonadota</taxon>
        <taxon>Gammaproteobacteria</taxon>
        <taxon>Candidatus Kentrum</taxon>
    </lineage>
</organism>